<dbReference type="EMBL" id="BIFH01000030">
    <property type="protein sequence ID" value="GCD99007.1"/>
    <property type="molecule type" value="Genomic_DNA"/>
</dbReference>
<dbReference type="Proteomes" id="UP000286931">
    <property type="component" value="Unassembled WGS sequence"/>
</dbReference>
<reference evidence="2 3" key="1">
    <citation type="submission" date="2018-12" db="EMBL/GenBank/DDBJ databases">
        <title>Draft genome sequence of Embleya hyalina NBRC 13850T.</title>
        <authorList>
            <person name="Komaki H."/>
            <person name="Hosoyama A."/>
            <person name="Kimura A."/>
            <person name="Ichikawa N."/>
            <person name="Tamura T."/>
        </authorList>
    </citation>
    <scope>NUCLEOTIDE SEQUENCE [LARGE SCALE GENOMIC DNA]</scope>
    <source>
        <strain evidence="2 3">NBRC 13850</strain>
    </source>
</reference>
<organism evidence="2 3">
    <name type="scientific">Embleya hyalina</name>
    <dbReference type="NCBI Taxonomy" id="516124"/>
    <lineage>
        <taxon>Bacteria</taxon>
        <taxon>Bacillati</taxon>
        <taxon>Actinomycetota</taxon>
        <taxon>Actinomycetes</taxon>
        <taxon>Kitasatosporales</taxon>
        <taxon>Streptomycetaceae</taxon>
        <taxon>Embleya</taxon>
    </lineage>
</organism>
<gene>
    <name evidence="2" type="ORF">EHYA_06719</name>
</gene>
<accession>A0A401YWL4</accession>
<feature type="compositionally biased region" description="Polar residues" evidence="1">
    <location>
        <begin position="1"/>
        <end position="23"/>
    </location>
</feature>
<feature type="region of interest" description="Disordered" evidence="1">
    <location>
        <begin position="1"/>
        <end position="54"/>
    </location>
</feature>
<evidence type="ECO:0000313" key="2">
    <source>
        <dbReference type="EMBL" id="GCD99007.1"/>
    </source>
</evidence>
<evidence type="ECO:0000256" key="1">
    <source>
        <dbReference type="SAM" id="MobiDB-lite"/>
    </source>
</evidence>
<proteinExistence type="predicted"/>
<keyword evidence="3" id="KW-1185">Reference proteome</keyword>
<sequence>MTVALKSQRQSLFSAKGSPSSGENPEKPEGPQLPGEWRAFGPTSVGSGQPSATSATATKWLANASSVKAWKTSWKPNHCGDGLGRLIP</sequence>
<feature type="compositionally biased region" description="Polar residues" evidence="1">
    <location>
        <begin position="44"/>
        <end position="54"/>
    </location>
</feature>
<dbReference type="AlphaFoldDB" id="A0A401YWL4"/>
<protein>
    <submittedName>
        <fullName evidence="2">Uncharacterized protein</fullName>
    </submittedName>
</protein>
<evidence type="ECO:0000313" key="3">
    <source>
        <dbReference type="Proteomes" id="UP000286931"/>
    </source>
</evidence>
<name>A0A401YWL4_9ACTN</name>
<comment type="caution">
    <text evidence="2">The sequence shown here is derived from an EMBL/GenBank/DDBJ whole genome shotgun (WGS) entry which is preliminary data.</text>
</comment>